<name>A0A0V1DE72_TRIBR</name>
<evidence type="ECO:0000313" key="3">
    <source>
        <dbReference type="Proteomes" id="UP000054653"/>
    </source>
</evidence>
<proteinExistence type="predicted"/>
<keyword evidence="1" id="KW-1133">Transmembrane helix</keyword>
<keyword evidence="1" id="KW-0472">Membrane</keyword>
<evidence type="ECO:0000313" key="2">
    <source>
        <dbReference type="EMBL" id="KRY59847.1"/>
    </source>
</evidence>
<keyword evidence="3" id="KW-1185">Reference proteome</keyword>
<feature type="transmembrane region" description="Helical" evidence="1">
    <location>
        <begin position="12"/>
        <end position="32"/>
    </location>
</feature>
<comment type="caution">
    <text evidence="2">The sequence shown here is derived from an EMBL/GenBank/DDBJ whole genome shotgun (WGS) entry which is preliminary data.</text>
</comment>
<accession>A0A0V1DE72</accession>
<dbReference type="AlphaFoldDB" id="A0A0V1DE72"/>
<dbReference type="Proteomes" id="UP000054653">
    <property type="component" value="Unassembled WGS sequence"/>
</dbReference>
<reference evidence="2 3" key="1">
    <citation type="submission" date="2015-01" db="EMBL/GenBank/DDBJ databases">
        <title>Evolution of Trichinella species and genotypes.</title>
        <authorList>
            <person name="Korhonen P.K."/>
            <person name="Edoardo P."/>
            <person name="Giuseppe L.R."/>
            <person name="Gasser R.B."/>
        </authorList>
    </citation>
    <scope>NUCLEOTIDE SEQUENCE [LARGE SCALE GENOMIC DNA]</scope>
    <source>
        <strain evidence="2">ISS120</strain>
    </source>
</reference>
<keyword evidence="1" id="KW-0812">Transmembrane</keyword>
<evidence type="ECO:0000256" key="1">
    <source>
        <dbReference type="SAM" id="Phobius"/>
    </source>
</evidence>
<protein>
    <submittedName>
        <fullName evidence="2">Uncharacterized protein</fullName>
    </submittedName>
</protein>
<organism evidence="2 3">
    <name type="scientific">Trichinella britovi</name>
    <name type="common">Parasitic roundworm</name>
    <dbReference type="NCBI Taxonomy" id="45882"/>
    <lineage>
        <taxon>Eukaryota</taxon>
        <taxon>Metazoa</taxon>
        <taxon>Ecdysozoa</taxon>
        <taxon>Nematoda</taxon>
        <taxon>Enoplea</taxon>
        <taxon>Dorylaimia</taxon>
        <taxon>Trichinellida</taxon>
        <taxon>Trichinellidae</taxon>
        <taxon>Trichinella</taxon>
    </lineage>
</organism>
<sequence>MPVLQAMLRSLLFQLYLTSCIISDLLFFYCWLARIASLLSGLAQIWHTFLFGEVHNDTYQA</sequence>
<gene>
    <name evidence="2" type="ORF">T03_8810</name>
</gene>
<dbReference type="EMBL" id="JYDI01000009">
    <property type="protein sequence ID" value="KRY59847.1"/>
    <property type="molecule type" value="Genomic_DNA"/>
</dbReference>